<evidence type="ECO:0000313" key="9">
    <source>
        <dbReference type="Proteomes" id="UP000321484"/>
    </source>
</evidence>
<keyword evidence="9" id="KW-1185">Reference proteome</keyword>
<dbReference type="PROSITE" id="PS51935">
    <property type="entry name" value="NLPC_P60"/>
    <property type="match status" value="1"/>
</dbReference>
<feature type="region of interest" description="Disordered" evidence="6">
    <location>
        <begin position="252"/>
        <end position="344"/>
    </location>
</feature>
<feature type="region of interest" description="Disordered" evidence="6">
    <location>
        <begin position="1"/>
        <end position="22"/>
    </location>
</feature>
<dbReference type="GO" id="GO:0008234">
    <property type="term" value="F:cysteine-type peptidase activity"/>
    <property type="evidence" value="ECO:0007669"/>
    <property type="project" value="UniProtKB-KW"/>
</dbReference>
<evidence type="ECO:0000256" key="4">
    <source>
        <dbReference type="ARBA" id="ARBA00022807"/>
    </source>
</evidence>
<comment type="similarity">
    <text evidence="1">Belongs to the peptidase C40 family.</text>
</comment>
<evidence type="ECO:0000256" key="3">
    <source>
        <dbReference type="ARBA" id="ARBA00022801"/>
    </source>
</evidence>
<evidence type="ECO:0000256" key="2">
    <source>
        <dbReference type="ARBA" id="ARBA00022670"/>
    </source>
</evidence>
<dbReference type="EMBL" id="BJYK01000004">
    <property type="protein sequence ID" value="GEN80025.1"/>
    <property type="molecule type" value="Genomic_DNA"/>
</dbReference>
<keyword evidence="2" id="KW-0645">Protease</keyword>
<dbReference type="Proteomes" id="UP000321484">
    <property type="component" value="Unassembled WGS sequence"/>
</dbReference>
<evidence type="ECO:0000259" key="7">
    <source>
        <dbReference type="PROSITE" id="PS51935"/>
    </source>
</evidence>
<reference evidence="8 9" key="1">
    <citation type="submission" date="2019-07" db="EMBL/GenBank/DDBJ databases">
        <title>Whole genome shotgun sequence of Actinotalea fermentans NBRC 105374.</title>
        <authorList>
            <person name="Hosoyama A."/>
            <person name="Uohara A."/>
            <person name="Ohji S."/>
            <person name="Ichikawa N."/>
        </authorList>
    </citation>
    <scope>NUCLEOTIDE SEQUENCE [LARGE SCALE GENOMIC DNA]</scope>
    <source>
        <strain evidence="8 9">NBRC 105374</strain>
    </source>
</reference>
<dbReference type="GO" id="GO:0006508">
    <property type="term" value="P:proteolysis"/>
    <property type="evidence" value="ECO:0007669"/>
    <property type="project" value="UniProtKB-KW"/>
</dbReference>
<evidence type="ECO:0000313" key="8">
    <source>
        <dbReference type="EMBL" id="GEN80025.1"/>
    </source>
</evidence>
<proteinExistence type="inferred from homology"/>
<evidence type="ECO:0000256" key="5">
    <source>
        <dbReference type="SAM" id="Coils"/>
    </source>
</evidence>
<feature type="compositionally biased region" description="Basic residues" evidence="6">
    <location>
        <begin position="1"/>
        <end position="11"/>
    </location>
</feature>
<feature type="domain" description="NlpC/P60" evidence="7">
    <location>
        <begin position="346"/>
        <end position="467"/>
    </location>
</feature>
<comment type="caution">
    <text evidence="8">The sequence shown here is derived from an EMBL/GenBank/DDBJ whole genome shotgun (WGS) entry which is preliminary data.</text>
</comment>
<name>A0A511YXU2_9CELL</name>
<keyword evidence="4" id="KW-0788">Thiol protease</keyword>
<dbReference type="AlphaFoldDB" id="A0A511YXU2"/>
<protein>
    <recommendedName>
        <fullName evidence="7">NlpC/P60 domain-containing protein</fullName>
    </recommendedName>
</protein>
<feature type="compositionally biased region" description="Gly residues" evidence="6">
    <location>
        <begin position="273"/>
        <end position="297"/>
    </location>
</feature>
<feature type="coiled-coil region" evidence="5">
    <location>
        <begin position="99"/>
        <end position="133"/>
    </location>
</feature>
<dbReference type="SUPFAM" id="SSF54001">
    <property type="entry name" value="Cysteine proteinases"/>
    <property type="match status" value="1"/>
</dbReference>
<dbReference type="Gene3D" id="3.90.1720.10">
    <property type="entry name" value="endopeptidase domain like (from Nostoc punctiforme)"/>
    <property type="match status" value="1"/>
</dbReference>
<keyword evidence="5" id="KW-0175">Coiled coil</keyword>
<feature type="compositionally biased region" description="Pro residues" evidence="6">
    <location>
        <begin position="299"/>
        <end position="333"/>
    </location>
</feature>
<keyword evidence="3" id="KW-0378">Hydrolase</keyword>
<dbReference type="PANTHER" id="PTHR47359">
    <property type="entry name" value="PEPTIDOGLYCAN DL-ENDOPEPTIDASE CWLO"/>
    <property type="match status" value="1"/>
</dbReference>
<dbReference type="InterPro" id="IPR038765">
    <property type="entry name" value="Papain-like_cys_pep_sf"/>
</dbReference>
<feature type="compositionally biased region" description="Basic and acidic residues" evidence="6">
    <location>
        <begin position="12"/>
        <end position="22"/>
    </location>
</feature>
<dbReference type="OrthoDB" id="5177647at2"/>
<dbReference type="InterPro" id="IPR051794">
    <property type="entry name" value="PG_Endopeptidase_C40"/>
</dbReference>
<dbReference type="InterPro" id="IPR000064">
    <property type="entry name" value="NLP_P60_dom"/>
</dbReference>
<evidence type="ECO:0000256" key="1">
    <source>
        <dbReference type="ARBA" id="ARBA00007074"/>
    </source>
</evidence>
<accession>A0A511YXU2</accession>
<sequence>MTGSARVHRRERGREHRRERGRAGLTAALVAVLGLAGAGAAADPVTDDDVDEARAAVAGTAAQVAAIELQLAEQSAALDAAWVAVAQAAEDYTAALVERDAADAAAAEAQQRAEAAEADVEQARDELGAIALEAYRSGGAMDSLGAMLTSDGYEDYVARTTALDHMGDRADRAVQRFQAAEVVGSTLADLADQAVADASAAADAAEDALAQAQELQTAAEAEVDRIAAERETLVARLAELRQTSIDVERARQAQLEAERQARADAAAQNGRPSSGGGGATPPATGGSGGSGGSGGGQPTTPPTTTPPPAPGTPTPPPVNPPAPPVNPPAPPSDPYGVGTGSQRGTADQGAAAVAWALQQVGKAYVYGASGPDSFDCSGLTMRAWQNAGLSINRTSRDQYRSYYKVPYDQMRPGDLIAWGTNAADPGSVYHVAMFIGNGQMVEASRPGVPVRVVNIRWQSTMPYAARP</sequence>
<feature type="compositionally biased region" description="Basic and acidic residues" evidence="6">
    <location>
        <begin position="252"/>
        <end position="262"/>
    </location>
</feature>
<dbReference type="PANTHER" id="PTHR47359:SF3">
    <property type="entry name" value="NLP_P60 DOMAIN-CONTAINING PROTEIN-RELATED"/>
    <property type="match status" value="1"/>
</dbReference>
<organism evidence="8 9">
    <name type="scientific">Actinotalea fermentans</name>
    <dbReference type="NCBI Taxonomy" id="43671"/>
    <lineage>
        <taxon>Bacteria</taxon>
        <taxon>Bacillati</taxon>
        <taxon>Actinomycetota</taxon>
        <taxon>Actinomycetes</taxon>
        <taxon>Micrococcales</taxon>
        <taxon>Cellulomonadaceae</taxon>
        <taxon>Actinotalea</taxon>
    </lineage>
</organism>
<evidence type="ECO:0000256" key="6">
    <source>
        <dbReference type="SAM" id="MobiDB-lite"/>
    </source>
</evidence>
<dbReference type="RefSeq" id="WP_146819463.1">
    <property type="nucleotide sequence ID" value="NZ_BJYK01000004.1"/>
</dbReference>
<gene>
    <name evidence="8" type="ORF">AFE02nite_17590</name>
</gene>
<dbReference type="Pfam" id="PF00877">
    <property type="entry name" value="NLPC_P60"/>
    <property type="match status" value="1"/>
</dbReference>